<dbReference type="EC" id="2.7.7.19" evidence="3"/>
<dbReference type="Pfam" id="PF03828">
    <property type="entry name" value="PAP_assoc"/>
    <property type="match status" value="1"/>
</dbReference>
<dbReference type="GO" id="GO:1990817">
    <property type="term" value="F:poly(A) RNA polymerase activity"/>
    <property type="evidence" value="ECO:0007669"/>
    <property type="project" value="UniProtKB-EC"/>
</dbReference>
<evidence type="ECO:0000256" key="5">
    <source>
        <dbReference type="ARBA" id="ARBA00022723"/>
    </source>
</evidence>
<feature type="compositionally biased region" description="Low complexity" evidence="7">
    <location>
        <begin position="678"/>
        <end position="699"/>
    </location>
</feature>
<protein>
    <recommendedName>
        <fullName evidence="3">polynucleotide adenylyltransferase</fullName>
        <ecNumber evidence="3">2.7.7.19</ecNumber>
    </recommendedName>
</protein>
<feature type="compositionally biased region" description="Basic and acidic residues" evidence="7">
    <location>
        <begin position="95"/>
        <end position="104"/>
    </location>
</feature>
<feature type="compositionally biased region" description="Acidic residues" evidence="7">
    <location>
        <begin position="724"/>
        <end position="733"/>
    </location>
</feature>
<keyword evidence="6" id="KW-0460">Magnesium</keyword>
<organism evidence="10 11">
    <name type="scientific">Pseudomicrostroma glucosiphilum</name>
    <dbReference type="NCBI Taxonomy" id="1684307"/>
    <lineage>
        <taxon>Eukaryota</taxon>
        <taxon>Fungi</taxon>
        <taxon>Dikarya</taxon>
        <taxon>Basidiomycota</taxon>
        <taxon>Ustilaginomycotina</taxon>
        <taxon>Exobasidiomycetes</taxon>
        <taxon>Microstromatales</taxon>
        <taxon>Microstromatales incertae sedis</taxon>
        <taxon>Pseudomicrostroma</taxon>
    </lineage>
</organism>
<dbReference type="GeneID" id="37012345"/>
<feature type="compositionally biased region" description="Basic and acidic residues" evidence="7">
    <location>
        <begin position="518"/>
        <end position="532"/>
    </location>
</feature>
<keyword evidence="4" id="KW-0808">Transferase</keyword>
<dbReference type="GO" id="GO:0005730">
    <property type="term" value="C:nucleolus"/>
    <property type="evidence" value="ECO:0007669"/>
    <property type="project" value="TreeGrafter"/>
</dbReference>
<evidence type="ECO:0000256" key="7">
    <source>
        <dbReference type="SAM" id="MobiDB-lite"/>
    </source>
</evidence>
<dbReference type="Gene3D" id="3.30.460.10">
    <property type="entry name" value="Beta Polymerase, domain 2"/>
    <property type="match status" value="1"/>
</dbReference>
<keyword evidence="11" id="KW-1185">Reference proteome</keyword>
<name>A0A316UG78_9BASI</name>
<evidence type="ECO:0000313" key="11">
    <source>
        <dbReference type="Proteomes" id="UP000245942"/>
    </source>
</evidence>
<evidence type="ECO:0000256" key="1">
    <source>
        <dbReference type="ARBA" id="ARBA00001936"/>
    </source>
</evidence>
<dbReference type="Proteomes" id="UP000245942">
    <property type="component" value="Unassembled WGS sequence"/>
</dbReference>
<feature type="compositionally biased region" description="Low complexity" evidence="7">
    <location>
        <begin position="595"/>
        <end position="604"/>
    </location>
</feature>
<dbReference type="GO" id="GO:0046872">
    <property type="term" value="F:metal ion binding"/>
    <property type="evidence" value="ECO:0007669"/>
    <property type="project" value="UniProtKB-KW"/>
</dbReference>
<dbReference type="FunFam" id="3.30.460.10:FF:000006">
    <property type="entry name" value="non-canonical poly(A) RNA polymerase PAPD5"/>
    <property type="match status" value="1"/>
</dbReference>
<comment type="similarity">
    <text evidence="2">Belongs to the DNA polymerase type-B-like family.</text>
</comment>
<dbReference type="Pfam" id="PF22600">
    <property type="entry name" value="MTPAP-like_central"/>
    <property type="match status" value="1"/>
</dbReference>
<evidence type="ECO:0000256" key="4">
    <source>
        <dbReference type="ARBA" id="ARBA00022679"/>
    </source>
</evidence>
<dbReference type="InterPro" id="IPR054708">
    <property type="entry name" value="MTPAP-like_central"/>
</dbReference>
<dbReference type="FunFam" id="1.10.1410.10:FF:000003">
    <property type="entry name" value="non-canonical poly(A) RNA polymerase PAPD7"/>
    <property type="match status" value="1"/>
</dbReference>
<keyword evidence="5" id="KW-0479">Metal-binding</keyword>
<dbReference type="InterPro" id="IPR045862">
    <property type="entry name" value="Trf4-like"/>
</dbReference>
<dbReference type="OrthoDB" id="273917at2759"/>
<evidence type="ECO:0000313" key="10">
    <source>
        <dbReference type="EMBL" id="PWN22155.1"/>
    </source>
</evidence>
<dbReference type="InterPro" id="IPR043519">
    <property type="entry name" value="NT_sf"/>
</dbReference>
<dbReference type="GO" id="GO:0043634">
    <property type="term" value="P:polyadenylation-dependent ncRNA catabolic process"/>
    <property type="evidence" value="ECO:0007669"/>
    <property type="project" value="TreeGrafter"/>
</dbReference>
<evidence type="ECO:0000256" key="2">
    <source>
        <dbReference type="ARBA" id="ARBA00008593"/>
    </source>
</evidence>
<gene>
    <name evidence="10" type="ORF">BCV69DRAFT_256807</name>
</gene>
<dbReference type="GO" id="GO:0031499">
    <property type="term" value="C:TRAMP complex"/>
    <property type="evidence" value="ECO:0007669"/>
    <property type="project" value="UniProtKB-ARBA"/>
</dbReference>
<evidence type="ECO:0000259" key="9">
    <source>
        <dbReference type="Pfam" id="PF22600"/>
    </source>
</evidence>
<dbReference type="AlphaFoldDB" id="A0A316UG78"/>
<dbReference type="GO" id="GO:0003729">
    <property type="term" value="F:mRNA binding"/>
    <property type="evidence" value="ECO:0007669"/>
    <property type="project" value="TreeGrafter"/>
</dbReference>
<proteinExistence type="inferred from homology"/>
<reference evidence="10 11" key="1">
    <citation type="journal article" date="2018" name="Mol. Biol. Evol.">
        <title>Broad Genomic Sampling Reveals a Smut Pathogenic Ancestry of the Fungal Clade Ustilaginomycotina.</title>
        <authorList>
            <person name="Kijpornyongpan T."/>
            <person name="Mondo S.J."/>
            <person name="Barry K."/>
            <person name="Sandor L."/>
            <person name="Lee J."/>
            <person name="Lipzen A."/>
            <person name="Pangilinan J."/>
            <person name="LaButti K."/>
            <person name="Hainaut M."/>
            <person name="Henrissat B."/>
            <person name="Grigoriev I.V."/>
            <person name="Spatafora J.W."/>
            <person name="Aime M.C."/>
        </authorList>
    </citation>
    <scope>NUCLEOTIDE SEQUENCE [LARGE SCALE GENOMIC DNA]</scope>
    <source>
        <strain evidence="10 11">MCA 4718</strain>
    </source>
</reference>
<feature type="domain" description="PAP-associated" evidence="8">
    <location>
        <begin position="322"/>
        <end position="380"/>
    </location>
</feature>
<accession>A0A316UG78</accession>
<dbReference type="RefSeq" id="XP_025349315.1">
    <property type="nucleotide sequence ID" value="XM_025490611.1"/>
</dbReference>
<dbReference type="Gene3D" id="1.10.1410.10">
    <property type="match status" value="1"/>
</dbReference>
<sequence>MTAIEASKPEVWADDFIGFDFGDEEGIGSGIEAEAGPSSRPTSPGSARGGRHQARGRDGVPTGPKSSRRSGEAANASSSKGKKRKIDGDGEPGDGDIRSKKDQQRAAARGTPWSVDVDWKTARNAAQQLHREMMAFERWIAPTKEEHQSRKMVIRLIRNAINSQWKDAEVHSFGSQDTELYLPQGDIDLVVVSRAMDLQRRENVLRAMAACLRRNNLATDVQVIAKAKVPIIKFVCTHGRYRCDISVNQTNGLKAADWVNEQQDKVPAIRPLIMLTKHLLQQRGMSEVYTGGLGSFSVILLVVNFMQMHPRVQRGEIDPARNLGVLFLDFLELYGKNFGYDDTGISVTGRGSYFHKSHRGWKDGQKPFKVSIEDPQNPENDIATGSYNIISVRTSLAGAFDILTTAVCERGFEMSRGRRGDGTAGRSGPGSNDTRHHRFEQDPDEAAREALLNGNGARNGAGGLEKDPQSLLGSIIGVSRELMKNRKDIEALYHSGILQKLLGKSPPRRSPSPGPSHAWKESRRPPEPREAAPRQPSPPSPPSGPRAMSGRNGRDDIGDAGNSSVDSIIHIKGASSQMRPGAAAQGSHHLPPQHSTPLRTTTSRPSDRQHLASTAGPGRGSVGPHSLASDSGDDEPDSRYAAQASSRRGEQVKKRRRDFLDVPKAYISEESEDEGGSEDASSSAEEGEVSGSQSAAQSAGKRKQSIKGASQQRFWLDKGAARMDDDDDDETDY</sequence>
<dbReference type="STRING" id="1684307.A0A316UG78"/>
<feature type="region of interest" description="Disordered" evidence="7">
    <location>
        <begin position="414"/>
        <end position="440"/>
    </location>
</feature>
<dbReference type="EMBL" id="KZ819323">
    <property type="protein sequence ID" value="PWN22155.1"/>
    <property type="molecule type" value="Genomic_DNA"/>
</dbReference>
<feature type="domain" description="Poly(A) RNA polymerase mitochondrial-like central palm" evidence="9">
    <location>
        <begin position="129"/>
        <end position="255"/>
    </location>
</feature>
<feature type="compositionally biased region" description="Pro residues" evidence="7">
    <location>
        <begin position="535"/>
        <end position="544"/>
    </location>
</feature>
<dbReference type="SUPFAM" id="SSF81301">
    <property type="entry name" value="Nucleotidyltransferase"/>
    <property type="match status" value="1"/>
</dbReference>
<dbReference type="PANTHER" id="PTHR23092">
    <property type="entry name" value="POLY(A) RNA POLYMERASE"/>
    <property type="match status" value="1"/>
</dbReference>
<feature type="region of interest" description="Disordered" evidence="7">
    <location>
        <begin position="502"/>
        <end position="733"/>
    </location>
</feature>
<dbReference type="GO" id="GO:0071035">
    <property type="term" value="P:nuclear polyadenylation-dependent rRNA catabolic process"/>
    <property type="evidence" value="ECO:0007669"/>
    <property type="project" value="UniProtKB-ARBA"/>
</dbReference>
<evidence type="ECO:0000259" key="8">
    <source>
        <dbReference type="Pfam" id="PF03828"/>
    </source>
</evidence>
<feature type="region of interest" description="Disordered" evidence="7">
    <location>
        <begin position="1"/>
        <end position="113"/>
    </location>
</feature>
<dbReference type="GO" id="GO:0031123">
    <property type="term" value="P:RNA 3'-end processing"/>
    <property type="evidence" value="ECO:0007669"/>
    <property type="project" value="TreeGrafter"/>
</dbReference>
<dbReference type="CDD" id="cd05402">
    <property type="entry name" value="NT_PAP_TUTase"/>
    <property type="match status" value="1"/>
</dbReference>
<dbReference type="InterPro" id="IPR002058">
    <property type="entry name" value="PAP_assoc"/>
</dbReference>
<comment type="cofactor">
    <cofactor evidence="1">
        <name>Mn(2+)</name>
        <dbReference type="ChEBI" id="CHEBI:29035"/>
    </cofactor>
</comment>
<dbReference type="SUPFAM" id="SSF81631">
    <property type="entry name" value="PAP/OAS1 substrate-binding domain"/>
    <property type="match status" value="1"/>
</dbReference>
<dbReference type="PANTHER" id="PTHR23092:SF15">
    <property type="entry name" value="INACTIVE NON-CANONICAL POLY(A) RNA POLYMERASE PROTEIN TRF4-2-RELATED"/>
    <property type="match status" value="1"/>
</dbReference>
<dbReference type="GO" id="GO:0010629">
    <property type="term" value="P:negative regulation of gene expression"/>
    <property type="evidence" value="ECO:0007669"/>
    <property type="project" value="UniProtKB-ARBA"/>
</dbReference>
<evidence type="ECO:0000256" key="3">
    <source>
        <dbReference type="ARBA" id="ARBA00012388"/>
    </source>
</evidence>
<evidence type="ECO:0000256" key="6">
    <source>
        <dbReference type="ARBA" id="ARBA00022842"/>
    </source>
</evidence>